<dbReference type="PATRIC" id="fig|1710894.3.peg.2701"/>
<evidence type="ECO:0000256" key="5">
    <source>
        <dbReference type="ARBA" id="ARBA00023277"/>
    </source>
</evidence>
<dbReference type="InterPro" id="IPR012341">
    <property type="entry name" value="6hp_glycosidase-like_sf"/>
</dbReference>
<organism evidence="7 8">
    <name type="scientific">Aphanizomenon flos-aquae LD13</name>
    <dbReference type="NCBI Taxonomy" id="1710894"/>
    <lineage>
        <taxon>Bacteria</taxon>
        <taxon>Bacillati</taxon>
        <taxon>Cyanobacteriota</taxon>
        <taxon>Cyanophyceae</taxon>
        <taxon>Nostocales</taxon>
        <taxon>Aphanizomenonaceae</taxon>
        <taxon>Aphanizomenon</taxon>
    </lineage>
</organism>
<dbReference type="PANTHER" id="PTHR31916:SF28">
    <property type="entry name" value="NEUTRAL_ALKALINE INVERTASE 3, CHLOROPLASTIC"/>
    <property type="match status" value="1"/>
</dbReference>
<dbReference type="GO" id="GO:0004575">
    <property type="term" value="F:sucrose alpha-glucosidase activity"/>
    <property type="evidence" value="ECO:0007669"/>
    <property type="project" value="TreeGrafter"/>
</dbReference>
<dbReference type="EC" id="3.2.1.26" evidence="3"/>
<dbReference type="EMBL" id="LJOY01000014">
    <property type="protein sequence ID" value="OBQ26214.1"/>
    <property type="molecule type" value="Genomic_DNA"/>
</dbReference>
<evidence type="ECO:0000256" key="3">
    <source>
        <dbReference type="ARBA" id="ARBA00012758"/>
    </source>
</evidence>
<accession>A0A1B7VYY9</accession>
<keyword evidence="6" id="KW-0326">Glycosidase</keyword>
<evidence type="ECO:0000256" key="1">
    <source>
        <dbReference type="ARBA" id="ARBA00000094"/>
    </source>
</evidence>
<gene>
    <name evidence="7" type="ORF">AN481_06255</name>
</gene>
<proteinExistence type="inferred from homology"/>
<dbReference type="GO" id="GO:0033926">
    <property type="term" value="F:endo-alpha-N-acetylgalactosaminidase activity"/>
    <property type="evidence" value="ECO:0007669"/>
    <property type="project" value="InterPro"/>
</dbReference>
<dbReference type="Proteomes" id="UP000092382">
    <property type="component" value="Unassembled WGS sequence"/>
</dbReference>
<evidence type="ECO:0000313" key="7">
    <source>
        <dbReference type="EMBL" id="OBQ26214.1"/>
    </source>
</evidence>
<comment type="catalytic activity">
    <reaction evidence="1">
        <text>Hydrolysis of terminal non-reducing beta-D-fructofuranoside residues in beta-D-fructofuranosides.</text>
        <dbReference type="EC" id="3.2.1.26"/>
    </reaction>
</comment>
<comment type="caution">
    <text evidence="7">The sequence shown here is derived from an EMBL/GenBank/DDBJ whole genome shotgun (WGS) entry which is preliminary data.</text>
</comment>
<dbReference type="SUPFAM" id="SSF48208">
    <property type="entry name" value="Six-hairpin glycosidases"/>
    <property type="match status" value="1"/>
</dbReference>
<reference evidence="7 8" key="1">
    <citation type="submission" date="2015-09" db="EMBL/GenBank/DDBJ databases">
        <title>Whole genome shotgun sequence assembly of Aphanizomenon flos-aquae UKL13.</title>
        <authorList>
            <person name="Driscoll C."/>
        </authorList>
    </citation>
    <scope>NUCLEOTIDE SEQUENCE [LARGE SCALE GENOMIC DNA]</scope>
    <source>
        <strain evidence="7">MDT13</strain>
    </source>
</reference>
<sequence>MQLNKLEIGKNIENEAWQALENSILYYKGQPVGTVAAYDSSVEALNYDQCFVRDFVSSALIFLIKGRTEIVKNFLEETLKLQPKEKALEAYKPGRGLIPASFKVVSANGEEFLEADFGEHAIARVTPVDSCLWWLILLRAYVVATNDYSLAYQPQFQTGIRLIMDICLANRFDMYPTLLVPDGACMIDRRMGIYGHPLEIQVLFFAALRAARELLICKGNQDIVQAIDNRLPLLCGHLRQHYWIDIHRLNAIYRFKGEEYGKAAVNLFNIYADSLPYYDLDKWLPRKGGYFAGNVGPSQMDTRFFTVGNLMAVISDLSTEEQSEAIMNLIEERWEDLVGDMPIKICYPALQGEEYRVVTGCDPKNIPWSYHNAGSWPVLIWMLAAAAVKTKKPELAARAIDIAANKLSEDQWPEYYDGKKGRLIGKQARKYQTWTITGYLLAWELINHPDYLSLVSFDKLPPETISRACEFEIGSIDPYMDH</sequence>
<dbReference type="STRING" id="1803587.GCA_001593825_01129"/>
<name>A0A1B7VYY9_APHFL</name>
<dbReference type="GO" id="GO:0005987">
    <property type="term" value="P:sucrose catabolic process"/>
    <property type="evidence" value="ECO:0007669"/>
    <property type="project" value="TreeGrafter"/>
</dbReference>
<dbReference type="InterPro" id="IPR008928">
    <property type="entry name" value="6-hairpin_glycosidase_sf"/>
</dbReference>
<evidence type="ECO:0000256" key="6">
    <source>
        <dbReference type="ARBA" id="ARBA00023295"/>
    </source>
</evidence>
<dbReference type="Pfam" id="PF12899">
    <property type="entry name" value="Glyco_hydro_100"/>
    <property type="match status" value="1"/>
</dbReference>
<keyword evidence="5" id="KW-0119">Carbohydrate metabolism</keyword>
<evidence type="ECO:0000256" key="2">
    <source>
        <dbReference type="ARBA" id="ARBA00007671"/>
    </source>
</evidence>
<dbReference type="PANTHER" id="PTHR31916">
    <property type="match status" value="1"/>
</dbReference>
<evidence type="ECO:0000256" key="4">
    <source>
        <dbReference type="ARBA" id="ARBA00022801"/>
    </source>
</evidence>
<keyword evidence="4" id="KW-0378">Hydrolase</keyword>
<dbReference type="Gene3D" id="1.50.10.10">
    <property type="match status" value="1"/>
</dbReference>
<dbReference type="InterPro" id="IPR024746">
    <property type="entry name" value="Glyco_hydro_100"/>
</dbReference>
<protein>
    <recommendedName>
        <fullName evidence="3">beta-fructofuranosidase</fullName>
        <ecNumber evidence="3">3.2.1.26</ecNumber>
    </recommendedName>
</protein>
<dbReference type="AlphaFoldDB" id="A0A1B7VYY9"/>
<comment type="similarity">
    <text evidence="2">Belongs to the glycosyl hydrolase 100 family.</text>
</comment>
<evidence type="ECO:0000313" key="8">
    <source>
        <dbReference type="Proteomes" id="UP000092382"/>
    </source>
</evidence>